<organism evidence="2">
    <name type="scientific">Arundo donax</name>
    <name type="common">Giant reed</name>
    <name type="synonym">Donax arundinaceus</name>
    <dbReference type="NCBI Taxonomy" id="35708"/>
    <lineage>
        <taxon>Eukaryota</taxon>
        <taxon>Viridiplantae</taxon>
        <taxon>Streptophyta</taxon>
        <taxon>Embryophyta</taxon>
        <taxon>Tracheophyta</taxon>
        <taxon>Spermatophyta</taxon>
        <taxon>Magnoliopsida</taxon>
        <taxon>Liliopsida</taxon>
        <taxon>Poales</taxon>
        <taxon>Poaceae</taxon>
        <taxon>PACMAD clade</taxon>
        <taxon>Arundinoideae</taxon>
        <taxon>Arundineae</taxon>
        <taxon>Arundo</taxon>
    </lineage>
</organism>
<proteinExistence type="predicted"/>
<dbReference type="AlphaFoldDB" id="A0A0A8XQB6"/>
<accession>A0A0A8XQB6</accession>
<name>A0A0A8XQB6_ARUDO</name>
<evidence type="ECO:0000256" key="1">
    <source>
        <dbReference type="SAM" id="MobiDB-lite"/>
    </source>
</evidence>
<feature type="compositionally biased region" description="Basic and acidic residues" evidence="1">
    <location>
        <begin position="129"/>
        <end position="153"/>
    </location>
</feature>
<feature type="compositionally biased region" description="Basic residues" evidence="1">
    <location>
        <begin position="154"/>
        <end position="168"/>
    </location>
</feature>
<reference evidence="2" key="1">
    <citation type="submission" date="2014-09" db="EMBL/GenBank/DDBJ databases">
        <authorList>
            <person name="Magalhaes I.L.F."/>
            <person name="Oliveira U."/>
            <person name="Santos F.R."/>
            <person name="Vidigal T.H.D.A."/>
            <person name="Brescovit A.D."/>
            <person name="Santos A.J."/>
        </authorList>
    </citation>
    <scope>NUCLEOTIDE SEQUENCE</scope>
    <source>
        <tissue evidence="2">Shoot tissue taken approximately 20 cm above the soil surface</tissue>
    </source>
</reference>
<dbReference type="EMBL" id="GBRH01281939">
    <property type="protein sequence ID" value="JAD15956.1"/>
    <property type="molecule type" value="Transcribed_RNA"/>
</dbReference>
<reference evidence="2" key="2">
    <citation type="journal article" date="2015" name="Data Brief">
        <title>Shoot transcriptome of the giant reed, Arundo donax.</title>
        <authorList>
            <person name="Barrero R.A."/>
            <person name="Guerrero F.D."/>
            <person name="Moolhuijzen P."/>
            <person name="Goolsby J.A."/>
            <person name="Tidwell J."/>
            <person name="Bellgard S.E."/>
            <person name="Bellgard M.I."/>
        </authorList>
    </citation>
    <scope>NUCLEOTIDE SEQUENCE</scope>
    <source>
        <tissue evidence="2">Shoot tissue taken approximately 20 cm above the soil surface</tissue>
    </source>
</reference>
<protein>
    <submittedName>
        <fullName evidence="2">Uncharacterized protein</fullName>
    </submittedName>
</protein>
<feature type="region of interest" description="Disordered" evidence="1">
    <location>
        <begin position="124"/>
        <end position="168"/>
    </location>
</feature>
<sequence length="201" mass="21637">MATLSTISFSAMAGCKAPAPSWKGSKVSGRSLISMAITRRGLLSLRSSRLCVYAVTCISLPSMLHFDWQQQPEVVLLHCQPERAAHAGEGGDGEQGDGHCEAAAGAGRGRSADAGVQVHGVRRRLAGHGGDRDGAGGGVQDHRRGGQRPEHFHHPGRRRPHRKARRRQARGLIVSPAYCLLDGVDVLQAEKLFVFFNFFPA</sequence>
<evidence type="ECO:0000313" key="2">
    <source>
        <dbReference type="EMBL" id="JAD15956.1"/>
    </source>
</evidence>